<gene>
    <name evidence="2" type="ORF">ROTO_37160</name>
</gene>
<keyword evidence="3" id="KW-1185">Reference proteome</keyword>
<accession>A0A0L6CPR9</accession>
<proteinExistence type="predicted"/>
<feature type="region of interest" description="Disordered" evidence="1">
    <location>
        <begin position="1"/>
        <end position="21"/>
    </location>
</feature>
<dbReference type="EMBL" id="LGVV01000117">
    <property type="protein sequence ID" value="KNX39747.1"/>
    <property type="molecule type" value="Genomic_DNA"/>
</dbReference>
<evidence type="ECO:0000313" key="3">
    <source>
        <dbReference type="Proteomes" id="UP000037046"/>
    </source>
</evidence>
<comment type="caution">
    <text evidence="2">The sequence shown here is derived from an EMBL/GenBank/DDBJ whole genome shotgun (WGS) entry which is preliminary data.</text>
</comment>
<dbReference type="AlphaFoldDB" id="A0A0L6CPR9"/>
<evidence type="ECO:0000313" key="2">
    <source>
        <dbReference type="EMBL" id="KNX39747.1"/>
    </source>
</evidence>
<organism evidence="2 3">
    <name type="scientific">Roseovarius tolerans</name>
    <dbReference type="NCBI Taxonomy" id="74031"/>
    <lineage>
        <taxon>Bacteria</taxon>
        <taxon>Pseudomonadati</taxon>
        <taxon>Pseudomonadota</taxon>
        <taxon>Alphaproteobacteria</taxon>
        <taxon>Rhodobacterales</taxon>
        <taxon>Roseobacteraceae</taxon>
        <taxon>Roseovarius</taxon>
    </lineage>
</organism>
<dbReference type="Proteomes" id="UP000037046">
    <property type="component" value="Unassembled WGS sequence"/>
</dbReference>
<name>A0A0L6CPR9_9RHOB</name>
<dbReference type="RefSeq" id="WP_050664501.1">
    <property type="nucleotide sequence ID" value="NZ_CP118494.1"/>
</dbReference>
<evidence type="ECO:0000256" key="1">
    <source>
        <dbReference type="SAM" id="MobiDB-lite"/>
    </source>
</evidence>
<sequence>MAAKSGLKSTPRYKSETWKTKERASLAERKKANSGKLCSVSGCTKKRYDLYPYCWTHSRRYRRYGHPVIKLPTQGELRAIESAIKAWLDNDHLTTKADREAFKRNWSAGQQTIRNHPSFALPFSRLQGHSGYTQKSKGLVILSHYFHRQGHSLSDAMLRYMAVRLWTEFKWRMPEGSRKGFQKERHLFMNTWSGTFVLTNSGFARTTTEDRVIAWERPWYVSENPRDNLPKPITKSVTTKKALDRWSVATTIRAIGDELRGAVEHAMGTDWVSRDHRLLQKASEALGLPHSNPSIHQHFEQY</sequence>
<reference evidence="3" key="1">
    <citation type="submission" date="2015-07" db="EMBL/GenBank/DDBJ databases">
        <title>Draft Genome Sequence of Roseovarius tolerans EL-164, a producer of N-Acylated Alanine Methyl Esters (NAMEs).</title>
        <authorList>
            <person name="Voget S."/>
            <person name="Bruns H."/>
            <person name="Wagner-Doebler I."/>
            <person name="Schulz S."/>
            <person name="Daniel R."/>
        </authorList>
    </citation>
    <scope>NUCLEOTIDE SEQUENCE [LARGE SCALE GENOMIC DNA]</scope>
    <source>
        <strain evidence="3">EL-164</strain>
    </source>
</reference>
<dbReference type="PATRIC" id="fig|74031.6.peg.3824"/>
<protein>
    <submittedName>
        <fullName evidence="2">Uncharacterized protein</fullName>
    </submittedName>
</protein>
<dbReference type="OrthoDB" id="7863084at2"/>